<proteinExistence type="predicted"/>
<dbReference type="EMBL" id="JXLN01000928">
    <property type="protein sequence ID" value="KPM01849.1"/>
    <property type="molecule type" value="Genomic_DNA"/>
</dbReference>
<accession>A0A131ZTJ1</accession>
<protein>
    <submittedName>
        <fullName evidence="1">Uncharacterized protein</fullName>
    </submittedName>
</protein>
<organism evidence="1 2">
    <name type="scientific">Sarcoptes scabiei</name>
    <name type="common">Itch mite</name>
    <name type="synonym">Acarus scabiei</name>
    <dbReference type="NCBI Taxonomy" id="52283"/>
    <lineage>
        <taxon>Eukaryota</taxon>
        <taxon>Metazoa</taxon>
        <taxon>Ecdysozoa</taxon>
        <taxon>Arthropoda</taxon>
        <taxon>Chelicerata</taxon>
        <taxon>Arachnida</taxon>
        <taxon>Acari</taxon>
        <taxon>Acariformes</taxon>
        <taxon>Sarcoptiformes</taxon>
        <taxon>Astigmata</taxon>
        <taxon>Psoroptidia</taxon>
        <taxon>Sarcoptoidea</taxon>
        <taxon>Sarcoptidae</taxon>
        <taxon>Sarcoptinae</taxon>
        <taxon>Sarcoptes</taxon>
    </lineage>
</organism>
<evidence type="ECO:0000313" key="1">
    <source>
        <dbReference type="EMBL" id="KPM01849.1"/>
    </source>
</evidence>
<dbReference type="Proteomes" id="UP000616769">
    <property type="component" value="Unassembled WGS sequence"/>
</dbReference>
<dbReference type="AlphaFoldDB" id="A0A131ZTJ1"/>
<dbReference type="VEuPathDB" id="VectorBase:SSCA006746"/>
<evidence type="ECO:0000313" key="2">
    <source>
        <dbReference type="Proteomes" id="UP000616769"/>
    </source>
</evidence>
<comment type="caution">
    <text evidence="1">The sequence shown here is derived from an EMBL/GenBank/DDBJ whole genome shotgun (WGS) entry which is preliminary data.</text>
</comment>
<reference evidence="1 2" key="1">
    <citation type="journal article" date="2015" name="Parasit. Vectors">
        <title>Draft genome of the scabies mite.</title>
        <authorList>
            <person name="Rider S.D.Jr."/>
            <person name="Morgan M.S."/>
            <person name="Arlian L.G."/>
        </authorList>
    </citation>
    <scope>NUCLEOTIDE SEQUENCE [LARGE SCALE GENOMIC DNA]</scope>
    <source>
        <strain evidence="1">Arlian Lab</strain>
    </source>
</reference>
<gene>
    <name evidence="1" type="ORF">QR98_0004990</name>
</gene>
<name>A0A131ZTJ1_SARSC</name>
<sequence>MANLNAKQWSNYLLPEEIERFEINDDLKKKFELIRQDYCDCLNELSEENENICEELDQTIRDRNYLQGKIELLREEYLSNLRKNREQWFCERSKLEQKINDLESLIQKLSYQQRSSWATSNRSHWIGDNDTDVLNDNDTLHNLIINEKSFTESYHLHQLANKISELALALSEIISNLRQSEIEYMIVSSKLFGNDLNRYL</sequence>